<keyword evidence="2" id="KW-1185">Reference proteome</keyword>
<dbReference type="Proteomes" id="UP000653454">
    <property type="component" value="Unassembled WGS sequence"/>
</dbReference>
<reference evidence="1" key="1">
    <citation type="submission" date="2020-11" db="EMBL/GenBank/DDBJ databases">
        <authorList>
            <person name="Whiteford S."/>
        </authorList>
    </citation>
    <scope>NUCLEOTIDE SEQUENCE</scope>
</reference>
<comment type="caution">
    <text evidence="1">The sequence shown here is derived from an EMBL/GenBank/DDBJ whole genome shotgun (WGS) entry which is preliminary data.</text>
</comment>
<sequence length="418" mass="48289">MSIIGVKVPLSWTIKTVVNNFMKHIRGQFEAINFDPKYRDSVKKKKICYIRLSEKLDPQQVIERLNVVRIGNWGYLEGFVPDEIPDLPVAAKVKGMKNMSVVPDTPASILLKTHGEILYELQCKYTGLFNLSRKYEHRLLESLAKTIYERLKNLMTNDLEASESCFLLSKAYRVAHTHFADFQCILTHLHRIEDDLGKPRTEILESDLMKVHTSSHTVNNVPFKQVEAACHKYSSKISAKLEDHFKSLNSEPKSDDSPEEVARKKIRSELKKLSPFMPLLLKQVISKHLVMKKTPYHKMRIYGDPSLPTKDLLVDFLRKYRFVKMHRSDKMYNLVLFYVSETRYNDLMTLDGSVVNGNKLYIRSSEIPLYTISDSLKMEMKRAFGGTGEEVFDEDDAEANANDEMAVGEIMHEYGMEY</sequence>
<evidence type="ECO:0000313" key="1">
    <source>
        <dbReference type="EMBL" id="CAG9130738.1"/>
    </source>
</evidence>
<dbReference type="EMBL" id="CAJHNJ030000042">
    <property type="protein sequence ID" value="CAG9130738.1"/>
    <property type="molecule type" value="Genomic_DNA"/>
</dbReference>
<evidence type="ECO:0000313" key="2">
    <source>
        <dbReference type="Proteomes" id="UP000653454"/>
    </source>
</evidence>
<protein>
    <submittedName>
        <fullName evidence="1">(diamondback moth) hypothetical protein</fullName>
    </submittedName>
</protein>
<name>A0A8S4FT95_PLUXY</name>
<dbReference type="AlphaFoldDB" id="A0A8S4FT95"/>
<proteinExistence type="predicted"/>
<accession>A0A8S4FT95</accession>
<gene>
    <name evidence="1" type="ORF">PLXY2_LOCUS10022</name>
</gene>
<organism evidence="1 2">
    <name type="scientific">Plutella xylostella</name>
    <name type="common">Diamondback moth</name>
    <name type="synonym">Plutella maculipennis</name>
    <dbReference type="NCBI Taxonomy" id="51655"/>
    <lineage>
        <taxon>Eukaryota</taxon>
        <taxon>Metazoa</taxon>
        <taxon>Ecdysozoa</taxon>
        <taxon>Arthropoda</taxon>
        <taxon>Hexapoda</taxon>
        <taxon>Insecta</taxon>
        <taxon>Pterygota</taxon>
        <taxon>Neoptera</taxon>
        <taxon>Endopterygota</taxon>
        <taxon>Lepidoptera</taxon>
        <taxon>Glossata</taxon>
        <taxon>Ditrysia</taxon>
        <taxon>Yponomeutoidea</taxon>
        <taxon>Plutellidae</taxon>
        <taxon>Plutella</taxon>
    </lineage>
</organism>